<dbReference type="PANTHER" id="PTHR11011">
    <property type="entry name" value="MALE STERILITY PROTEIN 2-RELATED"/>
    <property type="match status" value="1"/>
</dbReference>
<dbReference type="CDD" id="cd09071">
    <property type="entry name" value="FAR_C"/>
    <property type="match status" value="1"/>
</dbReference>
<keyword evidence="4" id="KW-0521">NADP</keyword>
<dbReference type="PANTHER" id="PTHR11011:SF105">
    <property type="entry name" value="FATTY ACYL-COA REDUCTASE"/>
    <property type="match status" value="1"/>
</dbReference>
<keyword evidence="4" id="KW-0560">Oxidoreductase</keyword>
<evidence type="ECO:0000259" key="5">
    <source>
        <dbReference type="Pfam" id="PF03015"/>
    </source>
</evidence>
<keyword evidence="2 4" id="KW-0444">Lipid biosynthesis</keyword>
<dbReference type="InterPro" id="IPR033640">
    <property type="entry name" value="FAR_C"/>
</dbReference>
<dbReference type="SUPFAM" id="SSF51735">
    <property type="entry name" value="NAD(P)-binding Rossmann-fold domains"/>
    <property type="match status" value="1"/>
</dbReference>
<reference evidence="7 8" key="1">
    <citation type="journal article" date="2021" name="Comput. Struct. Biotechnol. J.">
        <title>De novo genome assembly of the potent medicinal plant Rehmannia glutinosa using nanopore technology.</title>
        <authorList>
            <person name="Ma L."/>
            <person name="Dong C."/>
            <person name="Song C."/>
            <person name="Wang X."/>
            <person name="Zheng X."/>
            <person name="Niu Y."/>
            <person name="Chen S."/>
            <person name="Feng W."/>
        </authorList>
    </citation>
    <scope>NUCLEOTIDE SEQUENCE [LARGE SCALE GENOMIC DNA]</scope>
    <source>
        <strain evidence="7">DH-2019</strain>
    </source>
</reference>
<feature type="domain" description="Thioester reductase (TE)" evidence="6">
    <location>
        <begin position="36"/>
        <end position="287"/>
    </location>
</feature>
<dbReference type="Proteomes" id="UP001318860">
    <property type="component" value="Unassembled WGS sequence"/>
</dbReference>
<dbReference type="CDD" id="cd05236">
    <property type="entry name" value="FAR-N_SDR_e"/>
    <property type="match status" value="1"/>
</dbReference>
<comment type="caution">
    <text evidence="7">The sequence shown here is derived from an EMBL/GenBank/DDBJ whole genome shotgun (WGS) entry which is preliminary data.</text>
</comment>
<evidence type="ECO:0000313" key="8">
    <source>
        <dbReference type="Proteomes" id="UP001318860"/>
    </source>
</evidence>
<dbReference type="EMBL" id="JABTTQ020000012">
    <property type="protein sequence ID" value="KAK6144208.1"/>
    <property type="molecule type" value="Genomic_DNA"/>
</dbReference>
<dbReference type="InterPro" id="IPR036291">
    <property type="entry name" value="NAD(P)-bd_dom_sf"/>
</dbReference>
<evidence type="ECO:0000256" key="1">
    <source>
        <dbReference type="ARBA" id="ARBA00005928"/>
    </source>
</evidence>
<proteinExistence type="inferred from homology"/>
<protein>
    <recommendedName>
        <fullName evidence="4">Fatty acyl-CoA reductase</fullName>
        <ecNumber evidence="4">1.2.1.84</ecNumber>
    </recommendedName>
</protein>
<gene>
    <name evidence="7" type="ORF">DH2020_021028</name>
</gene>
<evidence type="ECO:0000256" key="2">
    <source>
        <dbReference type="ARBA" id="ARBA00022516"/>
    </source>
</evidence>
<evidence type="ECO:0000313" key="7">
    <source>
        <dbReference type="EMBL" id="KAK6144208.1"/>
    </source>
</evidence>
<sequence length="482" mass="55669">MGKEGEVVCTLCVRVLEKRKIKENRSRQKLRRGPRRKFTGNKVFYPRIESSLLIIPISGDVSYENLGIVNSELIDEIWRETDFIINSAATTRFDERYDIALDINVFGAMNVLNFAKKCSKLKLLLHVSTAFVHESRPELLLEKPFQMGGTLKGAKASYLDIEAEKKLVDETKTRLQAQNMTDKEFASTLRDLGIERANWHGWANTYSYTKAMGEMVLENFKDNIKVIVFRPTIITSTFREPFPGWIEGLRTLDSLFVAYAKGTLKFFLGDPGSILDVVPGDMVVNSILVAMAIHSQKPSHELIIYQVGSSLRNPIKCTEVKELMYKYLKKKPLIDNKGKLIKVGNPTLVSSITIFHRYIRLRYLPFLKVKIFVRHSPFSQVVSFTLYARMLKLSNLIFCNHFESLYENSRRKINRAVQLAELYKPYVFFQGIFDDANTENLRMAIRESNVNTEMFEFDPKSIQWEDYFINTHFPGIVKYVLK</sequence>
<dbReference type="EC" id="1.2.1.84" evidence="4"/>
<evidence type="ECO:0000259" key="6">
    <source>
        <dbReference type="Pfam" id="PF07993"/>
    </source>
</evidence>
<accession>A0ABR0W9U0</accession>
<feature type="domain" description="Fatty acyl-CoA reductase C-terminal" evidence="5">
    <location>
        <begin position="385"/>
        <end position="482"/>
    </location>
</feature>
<dbReference type="Pfam" id="PF03015">
    <property type="entry name" value="Sterile"/>
    <property type="match status" value="1"/>
</dbReference>
<evidence type="ECO:0000256" key="3">
    <source>
        <dbReference type="ARBA" id="ARBA00023098"/>
    </source>
</evidence>
<evidence type="ECO:0000256" key="4">
    <source>
        <dbReference type="RuleBase" id="RU363097"/>
    </source>
</evidence>
<comment type="similarity">
    <text evidence="1 4">Belongs to the fatty acyl-CoA reductase family.</text>
</comment>
<dbReference type="InterPro" id="IPR013120">
    <property type="entry name" value="FAR_NAD-bd"/>
</dbReference>
<keyword evidence="8" id="KW-1185">Reference proteome</keyword>
<organism evidence="7 8">
    <name type="scientific">Rehmannia glutinosa</name>
    <name type="common">Chinese foxglove</name>
    <dbReference type="NCBI Taxonomy" id="99300"/>
    <lineage>
        <taxon>Eukaryota</taxon>
        <taxon>Viridiplantae</taxon>
        <taxon>Streptophyta</taxon>
        <taxon>Embryophyta</taxon>
        <taxon>Tracheophyta</taxon>
        <taxon>Spermatophyta</taxon>
        <taxon>Magnoliopsida</taxon>
        <taxon>eudicotyledons</taxon>
        <taxon>Gunneridae</taxon>
        <taxon>Pentapetalae</taxon>
        <taxon>asterids</taxon>
        <taxon>lamiids</taxon>
        <taxon>Lamiales</taxon>
        <taxon>Orobanchaceae</taxon>
        <taxon>Rehmannieae</taxon>
        <taxon>Rehmannia</taxon>
    </lineage>
</organism>
<dbReference type="Gene3D" id="3.40.50.720">
    <property type="entry name" value="NAD(P)-binding Rossmann-like Domain"/>
    <property type="match status" value="1"/>
</dbReference>
<comment type="function">
    <text evidence="4">Catalyzes the reduction of fatty acyl-CoA to fatty alcohols.</text>
</comment>
<name>A0ABR0W9U0_REHGL</name>
<dbReference type="InterPro" id="IPR026055">
    <property type="entry name" value="FAR"/>
</dbReference>
<comment type="catalytic activity">
    <reaction evidence="4">
        <text>a long-chain fatty acyl-CoA + 2 NADPH + 2 H(+) = a long-chain primary fatty alcohol + 2 NADP(+) + CoA</text>
        <dbReference type="Rhea" id="RHEA:52716"/>
        <dbReference type="ChEBI" id="CHEBI:15378"/>
        <dbReference type="ChEBI" id="CHEBI:57287"/>
        <dbReference type="ChEBI" id="CHEBI:57783"/>
        <dbReference type="ChEBI" id="CHEBI:58349"/>
        <dbReference type="ChEBI" id="CHEBI:77396"/>
        <dbReference type="ChEBI" id="CHEBI:83139"/>
        <dbReference type="EC" id="1.2.1.84"/>
    </reaction>
</comment>
<dbReference type="Pfam" id="PF07993">
    <property type="entry name" value="NAD_binding_4"/>
    <property type="match status" value="1"/>
</dbReference>
<keyword evidence="3 4" id="KW-0443">Lipid metabolism</keyword>